<protein>
    <recommendedName>
        <fullName evidence="4">Pathway-specific nitrogen regulator</fullName>
    </recommendedName>
</protein>
<evidence type="ECO:0000313" key="2">
    <source>
        <dbReference type="EMBL" id="RYO93277.1"/>
    </source>
</evidence>
<evidence type="ECO:0000313" key="3">
    <source>
        <dbReference type="Proteomes" id="UP000294003"/>
    </source>
</evidence>
<accession>A0ABY0HH55</accession>
<feature type="compositionally biased region" description="Polar residues" evidence="1">
    <location>
        <begin position="747"/>
        <end position="775"/>
    </location>
</feature>
<sequence>MDEETRSQSGELEQGETIEPQEYPQADPPEEQSAEVAEYESDGDPTENLHSEEVLPSIETGEGGDSSSQHEATTDEDLFSIKSPRSSLGSYDGGSECGKGHEFLDNMTTAARSPRISDISQYDKEDFIPTIRGTPRSPFRTSSDVRAIQMSSPAHSGPASPRSGGRRYLPTVSRLASPSGSAQYSPKRTPPRLKPRKEAPLVLLHCTLLPLRWVWGDLVNSLEVAALSDKAKALRDAWRILQDRMGDTTCERGILLGHPQSDYEVLEERLLDALELPLRRRARILECGHYLGPANEPSTAGGGEGGDDYYSDSEYEYGSYAEDRASGAARGSKAGGDRRHWCATCKSEIRYEALGPGRVFRVKVYASNGLMKADAWATCWREMERVDVEIEPIVQAAVQDELVRLAASKQEEAEIAHEGAQQFKEEKKAAEKEKQRGRSRGGTRKFQARVNSPSAEEAEMEPHPGDRRRRGEERLRGVYGDSAQPTAEEHPREATPEPHPDAYASPPEDPYEHMESRRRKMEGASLPQLLLQSIRLLVQDRKNIAIIALSAFVVLLAVRSARLEPLYEPGIHRIVANMPGMEHVPVAETPPQADLQDEALYVDPEWSPSQDDAFIEDIPTVEVPLASMPELDAVVASEMQEAPEIDHISETQEALEIQDVQEFERASAMPEDPVAEVSEEPAPEEQIPVVESVVASVEPPSIEEECVDEPVVEDPPMEACSPEVVEESAVKTAEMPMDVVSDEPQVVASQQTPAEASVPTESAPSRYTRCATPSSAREKAAAPAVSKAPETYETEFETVTEKTFVRIIHTVTETETQTEYVKVTTTEVIQRPEPTSRPVDVIEEFDSVVCVDGEEEQMVEATEEKDEPVVEDLIEPSMIDDDEINEEMRARGPETIDENEAAEVTRACGPEADAEPAVDAAEVKGEPIIEVAAEYEMVDTAAAEEDIEELSEEVPCP</sequence>
<evidence type="ECO:0008006" key="4">
    <source>
        <dbReference type="Google" id="ProtNLM"/>
    </source>
</evidence>
<comment type="caution">
    <text evidence="2">The sequence shown here is derived from an EMBL/GenBank/DDBJ whole genome shotgun (WGS) entry which is preliminary data.</text>
</comment>
<dbReference type="EMBL" id="QJNS01000019">
    <property type="protein sequence ID" value="RYO93277.1"/>
    <property type="molecule type" value="Genomic_DNA"/>
</dbReference>
<feature type="region of interest" description="Disordered" evidence="1">
    <location>
        <begin position="1"/>
        <end position="99"/>
    </location>
</feature>
<feature type="compositionally biased region" description="Basic and acidic residues" evidence="1">
    <location>
        <begin position="487"/>
        <end position="500"/>
    </location>
</feature>
<evidence type="ECO:0000256" key="1">
    <source>
        <dbReference type="SAM" id="MobiDB-lite"/>
    </source>
</evidence>
<keyword evidence="3" id="KW-1185">Reference proteome</keyword>
<feature type="region of interest" description="Disordered" evidence="1">
    <location>
        <begin position="149"/>
        <end position="194"/>
    </location>
</feature>
<name>A0ABY0HH55_9PEZI</name>
<feature type="region of interest" description="Disordered" evidence="1">
    <location>
        <begin position="415"/>
        <end position="520"/>
    </location>
</feature>
<organism evidence="2 3">
    <name type="scientific">Monosporascus cannonballus</name>
    <dbReference type="NCBI Taxonomy" id="155416"/>
    <lineage>
        <taxon>Eukaryota</taxon>
        <taxon>Fungi</taxon>
        <taxon>Dikarya</taxon>
        <taxon>Ascomycota</taxon>
        <taxon>Pezizomycotina</taxon>
        <taxon>Sordariomycetes</taxon>
        <taxon>Xylariomycetidae</taxon>
        <taxon>Xylariales</taxon>
        <taxon>Xylariales incertae sedis</taxon>
        <taxon>Monosporascus</taxon>
    </lineage>
</organism>
<feature type="compositionally biased region" description="Basic and acidic residues" evidence="1">
    <location>
        <begin position="460"/>
        <end position="476"/>
    </location>
</feature>
<dbReference type="Proteomes" id="UP000294003">
    <property type="component" value="Unassembled WGS sequence"/>
</dbReference>
<feature type="compositionally biased region" description="Acidic residues" evidence="1">
    <location>
        <begin position="28"/>
        <end position="45"/>
    </location>
</feature>
<proteinExistence type="predicted"/>
<feature type="region of interest" description="Disordered" evidence="1">
    <location>
        <begin position="747"/>
        <end position="795"/>
    </location>
</feature>
<feature type="compositionally biased region" description="Polar residues" evidence="1">
    <location>
        <begin position="174"/>
        <end position="184"/>
    </location>
</feature>
<feature type="compositionally biased region" description="Basic and acidic residues" evidence="1">
    <location>
        <begin position="415"/>
        <end position="436"/>
    </location>
</feature>
<feature type="compositionally biased region" description="Basic residues" evidence="1">
    <location>
        <begin position="437"/>
        <end position="447"/>
    </location>
</feature>
<gene>
    <name evidence="2" type="ORF">DL762_001226</name>
</gene>
<reference evidence="2 3" key="1">
    <citation type="submission" date="2018-06" db="EMBL/GenBank/DDBJ databases">
        <title>Complete Genomes of Monosporascus.</title>
        <authorList>
            <person name="Robinson A.J."/>
            <person name="Natvig D.O."/>
        </authorList>
    </citation>
    <scope>NUCLEOTIDE SEQUENCE [LARGE SCALE GENOMIC DNA]</scope>
    <source>
        <strain evidence="2 3">CBS 609.92</strain>
    </source>
</reference>